<reference evidence="1" key="1">
    <citation type="submission" date="2018-05" db="EMBL/GenBank/DDBJ databases">
        <authorList>
            <person name="Lanie J.A."/>
            <person name="Ng W.-L."/>
            <person name="Kazmierczak K.M."/>
            <person name="Andrzejewski T.M."/>
            <person name="Davidsen T.M."/>
            <person name="Wayne K.J."/>
            <person name="Tettelin H."/>
            <person name="Glass J.I."/>
            <person name="Rusch D."/>
            <person name="Podicherti R."/>
            <person name="Tsui H.-C.T."/>
            <person name="Winkler M.E."/>
        </authorList>
    </citation>
    <scope>NUCLEOTIDE SEQUENCE</scope>
</reference>
<evidence type="ECO:0000313" key="2">
    <source>
        <dbReference type="EMBL" id="SVA52795.1"/>
    </source>
</evidence>
<dbReference type="EMBL" id="UINC01012037">
    <property type="protein sequence ID" value="SVA52793.1"/>
    <property type="molecule type" value="Genomic_DNA"/>
</dbReference>
<accession>A0A381WLM3</accession>
<organism evidence="1">
    <name type="scientific">marine metagenome</name>
    <dbReference type="NCBI Taxonomy" id="408172"/>
    <lineage>
        <taxon>unclassified sequences</taxon>
        <taxon>metagenomes</taxon>
        <taxon>ecological metagenomes</taxon>
    </lineage>
</organism>
<protein>
    <submittedName>
        <fullName evidence="1">Uncharacterized protein</fullName>
    </submittedName>
</protein>
<proteinExistence type="predicted"/>
<evidence type="ECO:0000313" key="1">
    <source>
        <dbReference type="EMBL" id="SVA52793.1"/>
    </source>
</evidence>
<name>A0A381WLM3_9ZZZZ</name>
<dbReference type="EMBL" id="UINC01012037">
    <property type="protein sequence ID" value="SVA52795.1"/>
    <property type="molecule type" value="Genomic_DNA"/>
</dbReference>
<dbReference type="AlphaFoldDB" id="A0A381WLM3"/>
<gene>
    <name evidence="1" type="ORF">METZ01_LOCUS105647</name>
    <name evidence="2" type="ORF">METZ01_LOCUS105649</name>
</gene>
<sequence>MQKCNNMLLNIFLPTIIHNQQGSLFYSGTDFA</sequence>